<feature type="domain" description="Glycosyl transferase family 3 N-terminal" evidence="3">
    <location>
        <begin position="31"/>
        <end position="87"/>
    </location>
</feature>
<evidence type="ECO:0000256" key="1">
    <source>
        <dbReference type="ARBA" id="ARBA00022676"/>
    </source>
</evidence>
<dbReference type="InterPro" id="IPR035902">
    <property type="entry name" value="Nuc_phospho_transferase"/>
</dbReference>
<dbReference type="PANTHER" id="PTHR43285">
    <property type="entry name" value="ANTHRANILATE PHOSPHORIBOSYLTRANSFERASE"/>
    <property type="match status" value="1"/>
</dbReference>
<accession>A0ABU3W0A1</accession>
<dbReference type="EMBL" id="JAWIIJ010000009">
    <property type="protein sequence ID" value="MDV2079846.1"/>
    <property type="molecule type" value="Genomic_DNA"/>
</dbReference>
<gene>
    <name evidence="4" type="ORF">RYS15_14240</name>
</gene>
<keyword evidence="5" id="KW-1185">Reference proteome</keyword>
<dbReference type="PANTHER" id="PTHR43285:SF4">
    <property type="entry name" value="TRANSFERASE"/>
    <property type="match status" value="1"/>
</dbReference>
<dbReference type="Gene3D" id="3.40.1030.10">
    <property type="entry name" value="Nucleoside phosphorylase/phosphoribosyltransferase catalytic domain"/>
    <property type="match status" value="1"/>
</dbReference>
<sequence>MDLKQPSSALPEPKPGEHPFAPYVRILGKGKRGSRSLTFAEARHAMALILRGEVEDVQLGAFLMLLRVKEETPEELAGFVQAVRDQAQAPASLQVDLDWSSYAGKRRHNPWFLFSILLLAEHGLRVFVHGAEGHTPERIYLSEAMADFGFRTAESWDEVKSQLDSQGFSYLPLSRFAKPLAEMIDLRPIMGLRSPVHSLARLINPLGARTVLQGIFHPPYAPMHQKAGLLLGYQHLAVIRGEGGEIERNPDNALKVFQATLAEGGAGEGRLAEVTWPALFERRHVKPETIGMEAMRQVWRGEERDSYGEAATVSTAALALLETGHADSQERAMALAQRLWDGRDKTRFAAS</sequence>
<evidence type="ECO:0000313" key="4">
    <source>
        <dbReference type="EMBL" id="MDV2079846.1"/>
    </source>
</evidence>
<dbReference type="InterPro" id="IPR036320">
    <property type="entry name" value="Glycosyl_Trfase_fam3_N_dom_sf"/>
</dbReference>
<dbReference type="GO" id="GO:0016740">
    <property type="term" value="F:transferase activity"/>
    <property type="evidence" value="ECO:0007669"/>
    <property type="project" value="UniProtKB-KW"/>
</dbReference>
<dbReference type="NCBIfam" id="NF006564">
    <property type="entry name" value="PRK09071.1"/>
    <property type="match status" value="1"/>
</dbReference>
<dbReference type="RefSeq" id="WP_316974325.1">
    <property type="nucleotide sequence ID" value="NZ_JAWIIJ010000009.1"/>
</dbReference>
<reference evidence="4 5" key="1">
    <citation type="submission" date="2023-10" db="EMBL/GenBank/DDBJ databases">
        <title>Characteristics and mechanism of a salt-tolerant marine origin heterotrophic nitrifying- aerobic denitrifying bacteria Marinobacter xestospongiae HN1.</title>
        <authorList>
            <person name="Qi R."/>
        </authorList>
    </citation>
    <scope>NUCLEOTIDE SEQUENCE [LARGE SCALE GENOMIC DNA]</scope>
    <source>
        <strain evidence="4 5">HN1</strain>
    </source>
</reference>
<dbReference type="InterPro" id="IPR017459">
    <property type="entry name" value="Glycosyl_Trfase_fam3_N_dom"/>
</dbReference>
<protein>
    <submittedName>
        <fullName evidence="4">Glycosyl transferase family protein</fullName>
    </submittedName>
</protein>
<dbReference type="Gene3D" id="1.20.970.10">
    <property type="entry name" value="Transferase, Pyrimidine Nucleoside Phosphorylase, Chain C"/>
    <property type="match status" value="1"/>
</dbReference>
<dbReference type="InterPro" id="IPR005940">
    <property type="entry name" value="Anthranilate_Pribosyl_Tfrase"/>
</dbReference>
<comment type="caution">
    <text evidence="4">The sequence shown here is derived from an EMBL/GenBank/DDBJ whole genome shotgun (WGS) entry which is preliminary data.</text>
</comment>
<name>A0ABU3W0A1_9GAMM</name>
<evidence type="ECO:0000259" key="3">
    <source>
        <dbReference type="Pfam" id="PF02885"/>
    </source>
</evidence>
<dbReference type="Proteomes" id="UP001269819">
    <property type="component" value="Unassembled WGS sequence"/>
</dbReference>
<organism evidence="4 5">
    <name type="scientific">Marinobacter xestospongiae</name>
    <dbReference type="NCBI Taxonomy" id="994319"/>
    <lineage>
        <taxon>Bacteria</taxon>
        <taxon>Pseudomonadati</taxon>
        <taxon>Pseudomonadota</taxon>
        <taxon>Gammaproteobacteria</taxon>
        <taxon>Pseudomonadales</taxon>
        <taxon>Marinobacteraceae</taxon>
        <taxon>Marinobacter</taxon>
    </lineage>
</organism>
<dbReference type="SUPFAM" id="SSF47648">
    <property type="entry name" value="Nucleoside phosphorylase/phosphoribosyltransferase N-terminal domain"/>
    <property type="match status" value="1"/>
</dbReference>
<evidence type="ECO:0000256" key="2">
    <source>
        <dbReference type="ARBA" id="ARBA00022679"/>
    </source>
</evidence>
<dbReference type="Pfam" id="PF02885">
    <property type="entry name" value="Glycos_trans_3N"/>
    <property type="match status" value="1"/>
</dbReference>
<keyword evidence="2 4" id="KW-0808">Transferase</keyword>
<proteinExistence type="predicted"/>
<dbReference type="SUPFAM" id="SSF52418">
    <property type="entry name" value="Nucleoside phosphorylase/phosphoribosyltransferase catalytic domain"/>
    <property type="match status" value="1"/>
</dbReference>
<keyword evidence="1" id="KW-0328">Glycosyltransferase</keyword>
<evidence type="ECO:0000313" key="5">
    <source>
        <dbReference type="Proteomes" id="UP001269819"/>
    </source>
</evidence>